<reference evidence="4 5" key="1">
    <citation type="submission" date="2019-02" db="EMBL/GenBank/DDBJ databases">
        <title>Deep-cultivation of Planctomycetes and their phenomic and genomic characterization uncovers novel biology.</title>
        <authorList>
            <person name="Wiegand S."/>
            <person name="Jogler M."/>
            <person name="Boedeker C."/>
            <person name="Pinto D."/>
            <person name="Vollmers J."/>
            <person name="Rivas-Marin E."/>
            <person name="Kohn T."/>
            <person name="Peeters S.H."/>
            <person name="Heuer A."/>
            <person name="Rast P."/>
            <person name="Oberbeckmann S."/>
            <person name="Bunk B."/>
            <person name="Jeske O."/>
            <person name="Meyerdierks A."/>
            <person name="Storesund J.E."/>
            <person name="Kallscheuer N."/>
            <person name="Luecker S."/>
            <person name="Lage O.M."/>
            <person name="Pohl T."/>
            <person name="Merkel B.J."/>
            <person name="Hornburger P."/>
            <person name="Mueller R.-W."/>
            <person name="Bruemmer F."/>
            <person name="Labrenz M."/>
            <person name="Spormann A.M."/>
            <person name="Op den Camp H."/>
            <person name="Overmann J."/>
            <person name="Amann R."/>
            <person name="Jetten M.S.M."/>
            <person name="Mascher T."/>
            <person name="Medema M.H."/>
            <person name="Devos D.P."/>
            <person name="Kaster A.-K."/>
            <person name="Ovreas L."/>
            <person name="Rohde M."/>
            <person name="Galperin M.Y."/>
            <person name="Jogler C."/>
        </authorList>
    </citation>
    <scope>NUCLEOTIDE SEQUENCE [LARGE SCALE GENOMIC DNA]</scope>
    <source>
        <strain evidence="4 5">KS4</strain>
    </source>
</reference>
<evidence type="ECO:0000256" key="3">
    <source>
        <dbReference type="ARBA" id="ARBA00022691"/>
    </source>
</evidence>
<dbReference type="GO" id="GO:0008171">
    <property type="term" value="F:O-methyltransferase activity"/>
    <property type="evidence" value="ECO:0007669"/>
    <property type="project" value="InterPro"/>
</dbReference>
<evidence type="ECO:0000256" key="1">
    <source>
        <dbReference type="ARBA" id="ARBA00022603"/>
    </source>
</evidence>
<dbReference type="Gene3D" id="3.40.50.150">
    <property type="entry name" value="Vaccinia Virus protein VP39"/>
    <property type="match status" value="1"/>
</dbReference>
<gene>
    <name evidence="4" type="ORF">KS4_05020</name>
</gene>
<dbReference type="EC" id="2.1.1.-" evidence="4"/>
<dbReference type="OrthoDB" id="9799672at2"/>
<evidence type="ECO:0000313" key="4">
    <source>
        <dbReference type="EMBL" id="QDU32470.1"/>
    </source>
</evidence>
<keyword evidence="1 4" id="KW-0489">Methyltransferase</keyword>
<evidence type="ECO:0000313" key="5">
    <source>
        <dbReference type="Proteomes" id="UP000317369"/>
    </source>
</evidence>
<dbReference type="RefSeq" id="WP_145074106.1">
    <property type="nucleotide sequence ID" value="NZ_CP036425.1"/>
</dbReference>
<dbReference type="PANTHER" id="PTHR10509:SF14">
    <property type="entry name" value="CAFFEOYL-COA O-METHYLTRANSFERASE 3-RELATED"/>
    <property type="match status" value="1"/>
</dbReference>
<dbReference type="InterPro" id="IPR029063">
    <property type="entry name" value="SAM-dependent_MTases_sf"/>
</dbReference>
<dbReference type="KEGG" id="pcor:KS4_05020"/>
<keyword evidence="5" id="KW-1185">Reference proteome</keyword>
<dbReference type="InterPro" id="IPR002935">
    <property type="entry name" value="SAM_O-MeTrfase"/>
</dbReference>
<organism evidence="4 5">
    <name type="scientific">Poriferisphaera corsica</name>
    <dbReference type="NCBI Taxonomy" id="2528020"/>
    <lineage>
        <taxon>Bacteria</taxon>
        <taxon>Pseudomonadati</taxon>
        <taxon>Planctomycetota</taxon>
        <taxon>Phycisphaerae</taxon>
        <taxon>Phycisphaerales</taxon>
        <taxon>Phycisphaeraceae</taxon>
        <taxon>Poriferisphaera</taxon>
    </lineage>
</organism>
<dbReference type="GO" id="GO:0008757">
    <property type="term" value="F:S-adenosylmethionine-dependent methyltransferase activity"/>
    <property type="evidence" value="ECO:0007669"/>
    <property type="project" value="TreeGrafter"/>
</dbReference>
<dbReference type="Proteomes" id="UP000317369">
    <property type="component" value="Chromosome"/>
</dbReference>
<dbReference type="PANTHER" id="PTHR10509">
    <property type="entry name" value="O-METHYLTRANSFERASE-RELATED"/>
    <property type="match status" value="1"/>
</dbReference>
<dbReference type="PROSITE" id="PS51682">
    <property type="entry name" value="SAM_OMT_I"/>
    <property type="match status" value="1"/>
</dbReference>
<dbReference type="GO" id="GO:0032259">
    <property type="term" value="P:methylation"/>
    <property type="evidence" value="ECO:0007669"/>
    <property type="project" value="UniProtKB-KW"/>
</dbReference>
<dbReference type="EMBL" id="CP036425">
    <property type="protein sequence ID" value="QDU32470.1"/>
    <property type="molecule type" value="Genomic_DNA"/>
</dbReference>
<keyword evidence="2 4" id="KW-0808">Transferase</keyword>
<protein>
    <submittedName>
        <fullName evidence="4">O-methyltransferase/MSMEI_4947</fullName>
        <ecNumber evidence="4">2.1.1.-</ecNumber>
    </submittedName>
</protein>
<sequence>MESKHLLANEKLYGYIREENTREDGVLLELREETGMMEKAVMQISPDQGKFLEILVKLMGAKRGIEVGTFTGYSSICIARGLGNDGKLVCCDLNEDWTGIAKRYWEAAGVSDRIDLRIGPASETLNALIEAEEDQKKAGEGWGYDFMFIDADKVGYEGYFEQGLKLVRSGGLLVFDNCLWNGDVVKDVSEQDEETRAIVAINKKLYEDDRVEGVLLPMADGIYVVRKR</sequence>
<dbReference type="AlphaFoldDB" id="A0A517YQI0"/>
<proteinExistence type="predicted"/>
<dbReference type="Pfam" id="PF01596">
    <property type="entry name" value="Methyltransf_3"/>
    <property type="match status" value="1"/>
</dbReference>
<keyword evidence="3" id="KW-0949">S-adenosyl-L-methionine</keyword>
<dbReference type="InterPro" id="IPR050362">
    <property type="entry name" value="Cation-dep_OMT"/>
</dbReference>
<dbReference type="SUPFAM" id="SSF53335">
    <property type="entry name" value="S-adenosyl-L-methionine-dependent methyltransferases"/>
    <property type="match status" value="1"/>
</dbReference>
<accession>A0A517YQI0</accession>
<name>A0A517YQI0_9BACT</name>
<evidence type="ECO:0000256" key="2">
    <source>
        <dbReference type="ARBA" id="ARBA00022679"/>
    </source>
</evidence>